<evidence type="ECO:0000313" key="4">
    <source>
        <dbReference type="Proteomes" id="UP001363010"/>
    </source>
</evidence>
<organism evidence="3 4">
    <name type="scientific">Variovorax humicola</name>
    <dbReference type="NCBI Taxonomy" id="1769758"/>
    <lineage>
        <taxon>Bacteria</taxon>
        <taxon>Pseudomonadati</taxon>
        <taxon>Pseudomonadota</taxon>
        <taxon>Betaproteobacteria</taxon>
        <taxon>Burkholderiales</taxon>
        <taxon>Comamonadaceae</taxon>
        <taxon>Variovorax</taxon>
    </lineage>
</organism>
<gene>
    <name evidence="3" type="ORF">WKW80_09250</name>
</gene>
<dbReference type="SUPFAM" id="SSF49785">
    <property type="entry name" value="Galactose-binding domain-like"/>
    <property type="match status" value="1"/>
</dbReference>
<dbReference type="Gene3D" id="3.40.50.10140">
    <property type="entry name" value="Toll/interleukin-1 receptor homology (TIR) domain"/>
    <property type="match status" value="1"/>
</dbReference>
<dbReference type="SUPFAM" id="SSF52200">
    <property type="entry name" value="Toll/Interleukin receptor TIR domain"/>
    <property type="match status" value="1"/>
</dbReference>
<keyword evidence="1" id="KW-1133">Transmembrane helix</keyword>
<evidence type="ECO:0000259" key="2">
    <source>
        <dbReference type="PROSITE" id="PS50104"/>
    </source>
</evidence>
<reference evidence="3 4" key="1">
    <citation type="submission" date="2024-03" db="EMBL/GenBank/DDBJ databases">
        <title>Novel species of the genus Variovorax.</title>
        <authorList>
            <person name="Liu Q."/>
            <person name="Xin Y.-H."/>
        </authorList>
    </citation>
    <scope>NUCLEOTIDE SEQUENCE [LARGE SCALE GENOMIC DNA]</scope>
    <source>
        <strain evidence="3 4">KACC 18501</strain>
    </source>
</reference>
<sequence>MFQLSHHLRNLTAHFTSKMEAERATVFLSYASEDRDVAESIQLALASLECDVFFDERNLPPGGNFYDRIERAINHCDLFVFLVSSASLSPGKFTHNELSWARDRWASPVDRVLPVNLHGLPLSALPPYLRAATVLAVKGNPAAAVRTAVKGLLSRQIPSREKRRLGKIAITGAVGVAAVTCSFTVTMLGPSGPGGRFQPALPIFVPAQDYVRGMNVAIDQCIPGPGTLSNGPPCNHAPNAAEFEFEASEAGTYRMSINFAADEARPIKVILNGDLISDNALDEKTGGWQNNFLKWAEVGGVALKKGINIVRLERSDVFPHIHDLRFDPVIELQRP</sequence>
<dbReference type="PROSITE" id="PS50104">
    <property type="entry name" value="TIR"/>
    <property type="match status" value="1"/>
</dbReference>
<comment type="caution">
    <text evidence="3">The sequence shown here is derived from an EMBL/GenBank/DDBJ whole genome shotgun (WGS) entry which is preliminary data.</text>
</comment>
<dbReference type="InterPro" id="IPR035897">
    <property type="entry name" value="Toll_tir_struct_dom_sf"/>
</dbReference>
<protein>
    <submittedName>
        <fullName evidence="3">TIR domain-containing protein</fullName>
    </submittedName>
</protein>
<name>A0ABU8VWM6_9BURK</name>
<dbReference type="Gene3D" id="2.60.120.260">
    <property type="entry name" value="Galactose-binding domain-like"/>
    <property type="match status" value="1"/>
</dbReference>
<keyword evidence="1" id="KW-0812">Transmembrane</keyword>
<evidence type="ECO:0000313" key="3">
    <source>
        <dbReference type="EMBL" id="MEJ8822224.1"/>
    </source>
</evidence>
<dbReference type="InterPro" id="IPR008979">
    <property type="entry name" value="Galactose-bd-like_sf"/>
</dbReference>
<dbReference type="EMBL" id="JBBKZV010000004">
    <property type="protein sequence ID" value="MEJ8822224.1"/>
    <property type="molecule type" value="Genomic_DNA"/>
</dbReference>
<dbReference type="Pfam" id="PF13676">
    <property type="entry name" value="TIR_2"/>
    <property type="match status" value="1"/>
</dbReference>
<feature type="domain" description="TIR" evidence="2">
    <location>
        <begin position="22"/>
        <end position="149"/>
    </location>
</feature>
<dbReference type="InterPro" id="IPR000157">
    <property type="entry name" value="TIR_dom"/>
</dbReference>
<accession>A0ABU8VWM6</accession>
<dbReference type="Proteomes" id="UP001363010">
    <property type="component" value="Unassembled WGS sequence"/>
</dbReference>
<proteinExistence type="predicted"/>
<keyword evidence="1" id="KW-0472">Membrane</keyword>
<keyword evidence="4" id="KW-1185">Reference proteome</keyword>
<dbReference type="RefSeq" id="WP_340363274.1">
    <property type="nucleotide sequence ID" value="NZ_JBBKZV010000004.1"/>
</dbReference>
<feature type="transmembrane region" description="Helical" evidence="1">
    <location>
        <begin position="168"/>
        <end position="189"/>
    </location>
</feature>
<evidence type="ECO:0000256" key="1">
    <source>
        <dbReference type="SAM" id="Phobius"/>
    </source>
</evidence>